<keyword evidence="3" id="KW-1185">Reference proteome</keyword>
<protein>
    <recommendedName>
        <fullName evidence="1">Ysc84 actin-binding domain-containing protein</fullName>
    </recommendedName>
</protein>
<reference evidence="2" key="1">
    <citation type="journal article" date="2014" name="Int. J. Syst. Evol. Microbiol.">
        <title>Complete genome sequence of Corynebacterium casei LMG S-19264T (=DSM 44701T), isolated from a smear-ripened cheese.</title>
        <authorList>
            <consortium name="US DOE Joint Genome Institute (JGI-PGF)"/>
            <person name="Walter F."/>
            <person name="Albersmeier A."/>
            <person name="Kalinowski J."/>
            <person name="Ruckert C."/>
        </authorList>
    </citation>
    <scope>NUCLEOTIDE SEQUENCE</scope>
    <source>
        <strain evidence="2">KCTC 23430</strain>
    </source>
</reference>
<evidence type="ECO:0000259" key="1">
    <source>
        <dbReference type="Pfam" id="PF04366"/>
    </source>
</evidence>
<sequence>MLGSVQVHALFGDKKSADEQRKELQKARADSLQKLYAEQPSAKAELQSAKGYAVFSNTGINVLVVSTGNGGGILHDNRTGKETYMKMFSAGGGWGMGVKSFSAIFIFQTDEALDTFQQEGWDFSAQADANLESESEGAGMETAVTAMPGTKIYQMTDAGVALQATLQGTKFWADKDLN</sequence>
<evidence type="ECO:0000313" key="2">
    <source>
        <dbReference type="EMBL" id="GHD31418.1"/>
    </source>
</evidence>
<reference evidence="2" key="2">
    <citation type="submission" date="2020-09" db="EMBL/GenBank/DDBJ databases">
        <authorList>
            <person name="Sun Q."/>
            <person name="Kim S."/>
        </authorList>
    </citation>
    <scope>NUCLEOTIDE SEQUENCE</scope>
    <source>
        <strain evidence="2">KCTC 23430</strain>
    </source>
</reference>
<dbReference type="Proteomes" id="UP000644693">
    <property type="component" value="Unassembled WGS sequence"/>
</dbReference>
<organism evidence="2 3">
    <name type="scientific">Parahalioglobus pacificus</name>
    <dbReference type="NCBI Taxonomy" id="930806"/>
    <lineage>
        <taxon>Bacteria</taxon>
        <taxon>Pseudomonadati</taxon>
        <taxon>Pseudomonadota</taxon>
        <taxon>Gammaproteobacteria</taxon>
        <taxon>Cellvibrionales</taxon>
        <taxon>Halieaceae</taxon>
        <taxon>Parahalioglobus</taxon>
    </lineage>
</organism>
<proteinExistence type="predicted"/>
<dbReference type="InterPro" id="IPR007461">
    <property type="entry name" value="Ysc84_actin-binding"/>
</dbReference>
<accession>A0A918XGM6</accession>
<feature type="domain" description="Ysc84 actin-binding" evidence="1">
    <location>
        <begin position="90"/>
        <end position="178"/>
    </location>
</feature>
<dbReference type="AlphaFoldDB" id="A0A918XGM6"/>
<evidence type="ECO:0000313" key="3">
    <source>
        <dbReference type="Proteomes" id="UP000644693"/>
    </source>
</evidence>
<gene>
    <name evidence="2" type="ORF">GCM10007053_14440</name>
</gene>
<name>A0A918XGM6_9GAMM</name>
<dbReference type="Pfam" id="PF04366">
    <property type="entry name" value="Ysc84"/>
    <property type="match status" value="1"/>
</dbReference>
<comment type="caution">
    <text evidence="2">The sequence shown here is derived from an EMBL/GenBank/DDBJ whole genome shotgun (WGS) entry which is preliminary data.</text>
</comment>
<dbReference type="EMBL" id="BMYM01000001">
    <property type="protein sequence ID" value="GHD31418.1"/>
    <property type="molecule type" value="Genomic_DNA"/>
</dbReference>